<name>A0ABY9AMY6_PARCI</name>
<dbReference type="Proteomes" id="UP001242732">
    <property type="component" value="Chromosome"/>
</dbReference>
<accession>A0ABY9AMY6</accession>
<evidence type="ECO:0000313" key="2">
    <source>
        <dbReference type="Proteomes" id="UP001242732"/>
    </source>
</evidence>
<proteinExistence type="predicted"/>
<sequence>MLPPHSATPDELAREIGVSASTLERWRADALAQPWTSLCSCCLPLHGCWLRREVHNTL</sequence>
<evidence type="ECO:0000313" key="1">
    <source>
        <dbReference type="EMBL" id="WIY48306.1"/>
    </source>
</evidence>
<organism evidence="1 2">
    <name type="scientific">Paracidovorax citrulli</name>
    <name type="common">Acidovorax citrulli</name>
    <dbReference type="NCBI Taxonomy" id="80869"/>
    <lineage>
        <taxon>Bacteria</taxon>
        <taxon>Pseudomonadati</taxon>
        <taxon>Pseudomonadota</taxon>
        <taxon>Betaproteobacteria</taxon>
        <taxon>Burkholderiales</taxon>
        <taxon>Comamonadaceae</taxon>
        <taxon>Paracidovorax</taxon>
    </lineage>
</organism>
<protein>
    <recommendedName>
        <fullName evidence="3">Transposase</fullName>
    </recommendedName>
</protein>
<evidence type="ECO:0008006" key="3">
    <source>
        <dbReference type="Google" id="ProtNLM"/>
    </source>
</evidence>
<keyword evidence="2" id="KW-1185">Reference proteome</keyword>
<reference evidence="1 2" key="1">
    <citation type="submission" date="2023-06" db="EMBL/GenBank/DDBJ databases">
        <authorList>
            <person name="Ham H."/>
            <person name="Park D.S."/>
        </authorList>
    </citation>
    <scope>NUCLEOTIDE SEQUENCE [LARGE SCALE GENOMIC DNA]</scope>
    <source>
        <strain evidence="1 2">KACC 17005</strain>
    </source>
</reference>
<gene>
    <name evidence="1" type="ORF">QRO08_21165</name>
</gene>
<dbReference type="EMBL" id="CP127363">
    <property type="protein sequence ID" value="WIY48306.1"/>
    <property type="molecule type" value="Genomic_DNA"/>
</dbReference>